<dbReference type="NCBIfam" id="TIGR01640">
    <property type="entry name" value="F_box_assoc_1"/>
    <property type="match status" value="1"/>
</dbReference>
<sequence length="495" mass="55985">MLNYLPEEVVIEILSRAPVKSLLCCRCVCKSWNCIIASPKFISAHLKQSTILSGDDSFLALRYLSSVGKGLWLYRNNEQFDLHLQLELPFKCRTWKLAFVGSCNGVICLLLDHKHYIGYPILWNPSIRRYHRPPRPTIPCPMSNNFYGCVLGFGLDSGNNDCKVVRIVNVRRRMITDKAHRYPIEVELYSLNAGSWRKIDANLDPFAMVCGGLSQALLNGVVHWVVCRIVDGQEENSILTFDLKSESFGDIFLPKSLAADSEDLTLSVFEKALNLFDIDDDCCDVWVMKQYGQTESWAKKFTIDLQGIIQRPLLYRKNGEILMEMSIEFLIDQLVSYHIQEQRLVDLAIPGFSGFCSAEFYMESLVLLGNSKSDEEISRKRKERCLVITEMGSQVEMKGTTNETMMHHPSDVVSMRDKEVSLKMMDEDQETQREQQLVIEPTEEVANLETLEKATVVETGPSNGSVANISAVCITHSMKSLAGHTGFCNGALMMN</sequence>
<dbReference type="InterPro" id="IPR036047">
    <property type="entry name" value="F-box-like_dom_sf"/>
</dbReference>
<dbReference type="InterPro" id="IPR006527">
    <property type="entry name" value="F-box-assoc_dom_typ1"/>
</dbReference>
<dbReference type="Pfam" id="PF07734">
    <property type="entry name" value="FBA_1"/>
    <property type="match status" value="1"/>
</dbReference>
<dbReference type="CDD" id="cd22157">
    <property type="entry name" value="F-box_AtFBW1-like"/>
    <property type="match status" value="1"/>
</dbReference>
<feature type="domain" description="F-box" evidence="1">
    <location>
        <begin position="1"/>
        <end position="49"/>
    </location>
</feature>
<reference evidence="2" key="1">
    <citation type="submission" date="2018-02" db="EMBL/GenBank/DDBJ databases">
        <title>Rhizophora mucronata_Transcriptome.</title>
        <authorList>
            <person name="Meera S.P."/>
            <person name="Sreeshan A."/>
            <person name="Augustine A."/>
        </authorList>
    </citation>
    <scope>NUCLEOTIDE SEQUENCE</scope>
    <source>
        <tissue evidence="2">Leaf</tissue>
    </source>
</reference>
<dbReference type="PROSITE" id="PS50181">
    <property type="entry name" value="FBOX"/>
    <property type="match status" value="1"/>
</dbReference>
<proteinExistence type="predicted"/>
<dbReference type="Pfam" id="PF00646">
    <property type="entry name" value="F-box"/>
    <property type="match status" value="1"/>
</dbReference>
<dbReference type="AlphaFoldDB" id="A0A2P2JWQ7"/>
<dbReference type="EMBL" id="GGEC01017440">
    <property type="protein sequence ID" value="MBW97923.1"/>
    <property type="molecule type" value="Transcribed_RNA"/>
</dbReference>
<dbReference type="PANTHER" id="PTHR31672:SF13">
    <property type="entry name" value="F-BOX PROTEIN CPR30-LIKE"/>
    <property type="match status" value="1"/>
</dbReference>
<dbReference type="InterPro" id="IPR050796">
    <property type="entry name" value="SCF_F-box_component"/>
</dbReference>
<dbReference type="Gene3D" id="1.20.1280.50">
    <property type="match status" value="1"/>
</dbReference>
<dbReference type="InterPro" id="IPR001810">
    <property type="entry name" value="F-box_dom"/>
</dbReference>
<dbReference type="SUPFAM" id="SSF81383">
    <property type="entry name" value="F-box domain"/>
    <property type="match status" value="1"/>
</dbReference>
<evidence type="ECO:0000259" key="1">
    <source>
        <dbReference type="PROSITE" id="PS50181"/>
    </source>
</evidence>
<dbReference type="SMART" id="SM00256">
    <property type="entry name" value="FBOX"/>
    <property type="match status" value="1"/>
</dbReference>
<protein>
    <recommendedName>
        <fullName evidence="1">F-box domain-containing protein</fullName>
    </recommendedName>
</protein>
<dbReference type="PANTHER" id="PTHR31672">
    <property type="entry name" value="BNACNNG10540D PROTEIN"/>
    <property type="match status" value="1"/>
</dbReference>
<dbReference type="InterPro" id="IPR017451">
    <property type="entry name" value="F-box-assoc_interact_dom"/>
</dbReference>
<evidence type="ECO:0000313" key="2">
    <source>
        <dbReference type="EMBL" id="MBW97923.1"/>
    </source>
</evidence>
<accession>A0A2P2JWQ7</accession>
<name>A0A2P2JWQ7_RHIMU</name>
<organism evidence="2">
    <name type="scientific">Rhizophora mucronata</name>
    <name type="common">Asiatic mangrove</name>
    <dbReference type="NCBI Taxonomy" id="61149"/>
    <lineage>
        <taxon>Eukaryota</taxon>
        <taxon>Viridiplantae</taxon>
        <taxon>Streptophyta</taxon>
        <taxon>Embryophyta</taxon>
        <taxon>Tracheophyta</taxon>
        <taxon>Spermatophyta</taxon>
        <taxon>Magnoliopsida</taxon>
        <taxon>eudicotyledons</taxon>
        <taxon>Gunneridae</taxon>
        <taxon>Pentapetalae</taxon>
        <taxon>rosids</taxon>
        <taxon>fabids</taxon>
        <taxon>Malpighiales</taxon>
        <taxon>Rhizophoraceae</taxon>
        <taxon>Rhizophora</taxon>
    </lineage>
</organism>